<reference evidence="4" key="1">
    <citation type="submission" date="2023-08" db="EMBL/GenBank/DDBJ databases">
        <authorList>
            <person name="Audoor S."/>
            <person name="Bilcke G."/>
        </authorList>
    </citation>
    <scope>NUCLEOTIDE SEQUENCE</scope>
</reference>
<gene>
    <name evidence="4" type="ORF">CYCCA115_LOCUS19445</name>
</gene>
<proteinExistence type="predicted"/>
<evidence type="ECO:0000256" key="2">
    <source>
        <dbReference type="SAM" id="SignalP"/>
    </source>
</evidence>
<evidence type="ECO:0000313" key="4">
    <source>
        <dbReference type="EMBL" id="CAJ1961931.1"/>
    </source>
</evidence>
<name>A0AAD2G400_9STRA</name>
<dbReference type="Proteomes" id="UP001295423">
    <property type="component" value="Unassembled WGS sequence"/>
</dbReference>
<keyword evidence="2" id="KW-0732">Signal</keyword>
<feature type="domain" description="Thioredoxin" evidence="3">
    <location>
        <begin position="25"/>
        <end position="190"/>
    </location>
</feature>
<sequence length="442" mass="48756">MYHRLALTFLAASYCCIFQTSVSALGYGANQQSYSVETKTTTVRRERNLDHWDSDTLAYYLDDYRGHDVAIMFYAQWDHNSHALAPYWDRIATILDAGNTGSRLVMALFDCEMNNAHIELCKALNVDAYPTLMFVGSGPYHDTDPITKKIFGKNRSAGRMGEAPVSNTVKFQGNWKYGDAIMDWIRTMQALSNWHLWTTQGFGKRLRNFLLPHKTPNNPLPVGVPNAAAGGGGSSAGGGAQASGVDSAKTKALEQQVEALAKNSEQLEKLAVRGDAFLDVMLNPVKSSTLEKDPYVVMKEHNVWANVKDDDKTEDLILFTCVVQTSLDYCQRVSKDVAFDLVTKLEAQGQTIEEMLASPTLEQDILSGVAELEPFCGLMDECLISNFEDEKCRPDTCPFTNPNACRYLTACFNPEIQSDYAEAVSEVQGKKAASAKAATAAI</sequence>
<comment type="caution">
    <text evidence="4">The sequence shown here is derived from an EMBL/GenBank/DDBJ whole genome shotgun (WGS) entry which is preliminary data.</text>
</comment>
<dbReference type="Pfam" id="PF00085">
    <property type="entry name" value="Thioredoxin"/>
    <property type="match status" value="1"/>
</dbReference>
<feature type="region of interest" description="Disordered" evidence="1">
    <location>
        <begin position="223"/>
        <end position="246"/>
    </location>
</feature>
<dbReference type="EMBL" id="CAKOGP040002091">
    <property type="protein sequence ID" value="CAJ1961931.1"/>
    <property type="molecule type" value="Genomic_DNA"/>
</dbReference>
<feature type="signal peptide" evidence="2">
    <location>
        <begin position="1"/>
        <end position="24"/>
    </location>
</feature>
<accession>A0AAD2G400</accession>
<evidence type="ECO:0000259" key="3">
    <source>
        <dbReference type="PROSITE" id="PS51352"/>
    </source>
</evidence>
<feature type="compositionally biased region" description="Gly residues" evidence="1">
    <location>
        <begin position="229"/>
        <end position="241"/>
    </location>
</feature>
<dbReference type="Gene3D" id="3.40.30.10">
    <property type="entry name" value="Glutaredoxin"/>
    <property type="match status" value="1"/>
</dbReference>
<evidence type="ECO:0000313" key="5">
    <source>
        <dbReference type="Proteomes" id="UP001295423"/>
    </source>
</evidence>
<feature type="chain" id="PRO_5041922337" description="Thioredoxin domain-containing protein" evidence="2">
    <location>
        <begin position="25"/>
        <end position="442"/>
    </location>
</feature>
<dbReference type="InterPro" id="IPR013766">
    <property type="entry name" value="Thioredoxin_domain"/>
</dbReference>
<dbReference type="AlphaFoldDB" id="A0AAD2G400"/>
<dbReference type="InterPro" id="IPR036249">
    <property type="entry name" value="Thioredoxin-like_sf"/>
</dbReference>
<organism evidence="4 5">
    <name type="scientific">Cylindrotheca closterium</name>
    <dbReference type="NCBI Taxonomy" id="2856"/>
    <lineage>
        <taxon>Eukaryota</taxon>
        <taxon>Sar</taxon>
        <taxon>Stramenopiles</taxon>
        <taxon>Ochrophyta</taxon>
        <taxon>Bacillariophyta</taxon>
        <taxon>Bacillariophyceae</taxon>
        <taxon>Bacillariophycidae</taxon>
        <taxon>Bacillariales</taxon>
        <taxon>Bacillariaceae</taxon>
        <taxon>Cylindrotheca</taxon>
    </lineage>
</organism>
<dbReference type="PROSITE" id="PS51352">
    <property type="entry name" value="THIOREDOXIN_2"/>
    <property type="match status" value="1"/>
</dbReference>
<dbReference type="SUPFAM" id="SSF52833">
    <property type="entry name" value="Thioredoxin-like"/>
    <property type="match status" value="1"/>
</dbReference>
<dbReference type="CDD" id="cd02961">
    <property type="entry name" value="PDI_a_family"/>
    <property type="match status" value="1"/>
</dbReference>
<protein>
    <recommendedName>
        <fullName evidence="3">Thioredoxin domain-containing protein</fullName>
    </recommendedName>
</protein>
<evidence type="ECO:0000256" key="1">
    <source>
        <dbReference type="SAM" id="MobiDB-lite"/>
    </source>
</evidence>
<keyword evidence="5" id="KW-1185">Reference proteome</keyword>